<feature type="compositionally biased region" description="Low complexity" evidence="1">
    <location>
        <begin position="332"/>
        <end position="343"/>
    </location>
</feature>
<evidence type="ECO:0000313" key="2">
    <source>
        <dbReference type="EMBL" id="EGT36447.1"/>
    </source>
</evidence>
<gene>
    <name evidence="2" type="ORF">CAEBREN_22631</name>
</gene>
<evidence type="ECO:0000313" key="3">
    <source>
        <dbReference type="Proteomes" id="UP000008068"/>
    </source>
</evidence>
<dbReference type="Proteomes" id="UP000008068">
    <property type="component" value="Unassembled WGS sequence"/>
</dbReference>
<sequence length="487" mass="56227">MKEDRTLQHDFTAKDPKMVWLSRLNSSSLPIQIKVIMTIDDSFKKFDVPDQFSDMCLEVGTEKSHVAKWLLINQSARFKRMFEQGDLNEIKECEDFLREKSKRSIKDMTGKRLRDDRSEGTFRPKSSVKTETKKHQVQDTEDGNEEDDVDEMSLNRRNGVFQIHFWSTGGMYNEDATEQQSENHALKWKIQQLEIQNQQLQAAQAGRPMSPTSVENAQKADKERIRILENENRRLDQELAKYQLNPENLDLTSFIYNEGRDVAGHPKIVQLTTRTEHLYNVYKNQAIPSFKALDNEEKEKWSKVWRKMRGDQKKQLAMNLIQYVKKEVIERSSSSSPTSLRSPSGKRTVADCSSGRNSSSSLSSLRVENLRINQAAEVNRIRDKMETLRRDNAENLKNVRQHYVARVGGKTQKINALHRQRASDAQRHFAEVARVQVQLVAQNACLKAGEGIRVNISDIHREARQLLDEALRNGENARNVLDLQTGF</sequence>
<reference evidence="3" key="1">
    <citation type="submission" date="2011-07" db="EMBL/GenBank/DDBJ databases">
        <authorList>
            <consortium name="Caenorhabditis brenneri Sequencing and Analysis Consortium"/>
            <person name="Wilson R.K."/>
        </authorList>
    </citation>
    <scope>NUCLEOTIDE SEQUENCE [LARGE SCALE GENOMIC DNA]</scope>
    <source>
        <strain evidence="3">PB2801</strain>
    </source>
</reference>
<feature type="region of interest" description="Disordered" evidence="1">
    <location>
        <begin position="107"/>
        <end position="149"/>
    </location>
</feature>
<proteinExistence type="predicted"/>
<accession>G0NS37</accession>
<keyword evidence="3" id="KW-1185">Reference proteome</keyword>
<evidence type="ECO:0000256" key="1">
    <source>
        <dbReference type="SAM" id="MobiDB-lite"/>
    </source>
</evidence>
<dbReference type="HOGENOM" id="CLU_560467_0_0_1"/>
<organism evidence="3">
    <name type="scientific">Caenorhabditis brenneri</name>
    <name type="common">Nematode worm</name>
    <dbReference type="NCBI Taxonomy" id="135651"/>
    <lineage>
        <taxon>Eukaryota</taxon>
        <taxon>Metazoa</taxon>
        <taxon>Ecdysozoa</taxon>
        <taxon>Nematoda</taxon>
        <taxon>Chromadorea</taxon>
        <taxon>Rhabditida</taxon>
        <taxon>Rhabditina</taxon>
        <taxon>Rhabditomorpha</taxon>
        <taxon>Rhabditoidea</taxon>
        <taxon>Rhabditidae</taxon>
        <taxon>Peloderinae</taxon>
        <taxon>Caenorhabditis</taxon>
    </lineage>
</organism>
<feature type="compositionally biased region" description="Basic and acidic residues" evidence="1">
    <location>
        <begin position="107"/>
        <end position="138"/>
    </location>
</feature>
<feature type="compositionally biased region" description="Low complexity" evidence="1">
    <location>
        <begin position="353"/>
        <end position="364"/>
    </location>
</feature>
<dbReference type="AlphaFoldDB" id="G0NS37"/>
<dbReference type="EMBL" id="GL379935">
    <property type="protein sequence ID" value="EGT36447.1"/>
    <property type="molecule type" value="Genomic_DNA"/>
</dbReference>
<feature type="region of interest" description="Disordered" evidence="1">
    <location>
        <begin position="202"/>
        <end position="221"/>
    </location>
</feature>
<feature type="region of interest" description="Disordered" evidence="1">
    <location>
        <begin position="332"/>
        <end position="364"/>
    </location>
</feature>
<dbReference type="InParanoid" id="G0NS37"/>
<feature type="compositionally biased region" description="Acidic residues" evidence="1">
    <location>
        <begin position="139"/>
        <end position="149"/>
    </location>
</feature>
<protein>
    <submittedName>
        <fullName evidence="2">Uncharacterized protein</fullName>
    </submittedName>
</protein>
<name>G0NS37_CAEBE</name>